<accession>A0A2X4UET1</accession>
<protein>
    <submittedName>
        <fullName evidence="1">Uncharacterized protein</fullName>
    </submittedName>
</protein>
<organism evidence="1 2">
    <name type="scientific">Rhodococcus coprophilus</name>
    <dbReference type="NCBI Taxonomy" id="38310"/>
    <lineage>
        <taxon>Bacteria</taxon>
        <taxon>Bacillati</taxon>
        <taxon>Actinomycetota</taxon>
        <taxon>Actinomycetes</taxon>
        <taxon>Mycobacteriales</taxon>
        <taxon>Nocardiaceae</taxon>
        <taxon>Rhodococcus</taxon>
    </lineage>
</organism>
<dbReference type="EMBL" id="LS483468">
    <property type="protein sequence ID" value="SQI38366.1"/>
    <property type="molecule type" value="Genomic_DNA"/>
</dbReference>
<keyword evidence="2" id="KW-1185">Reference proteome</keyword>
<evidence type="ECO:0000313" key="2">
    <source>
        <dbReference type="Proteomes" id="UP000249091"/>
    </source>
</evidence>
<proteinExistence type="predicted"/>
<name>A0A2X4UET1_9NOCA</name>
<gene>
    <name evidence="1" type="ORF">NCTC10994_03926</name>
</gene>
<reference evidence="1 2" key="1">
    <citation type="submission" date="2018-06" db="EMBL/GenBank/DDBJ databases">
        <authorList>
            <consortium name="Pathogen Informatics"/>
            <person name="Doyle S."/>
        </authorList>
    </citation>
    <scope>NUCLEOTIDE SEQUENCE [LARGE SCALE GENOMIC DNA]</scope>
    <source>
        <strain evidence="1 2">NCTC10994</strain>
    </source>
</reference>
<evidence type="ECO:0000313" key="1">
    <source>
        <dbReference type="EMBL" id="SQI38366.1"/>
    </source>
</evidence>
<dbReference type="Proteomes" id="UP000249091">
    <property type="component" value="Chromosome 1"/>
</dbReference>
<dbReference type="AlphaFoldDB" id="A0A2X4UET1"/>
<sequence length="74" mass="8201">MPVDLSNREQVAAMVEQTVHLDGRPTAEYSGRLESMVHLAHREGIMPTVATRPLTPTEMSTGVHDNEERVFVDG</sequence>
<dbReference type="KEGG" id="rcr:NCTC10994_03926"/>
<dbReference type="STRING" id="1219011.GCA_001895045_01482"/>